<proteinExistence type="predicted"/>
<dbReference type="InterPro" id="IPR019108">
    <property type="entry name" value="Caa3_assmbl_CtaG-rel"/>
</dbReference>
<evidence type="ECO:0000256" key="4">
    <source>
        <dbReference type="ARBA" id="ARBA00022989"/>
    </source>
</evidence>
<comment type="subcellular location">
    <subcellularLocation>
        <location evidence="1">Cell membrane</location>
        <topology evidence="1">Multi-pass membrane protein</topology>
    </subcellularLocation>
</comment>
<feature type="transmembrane region" description="Helical" evidence="6">
    <location>
        <begin position="12"/>
        <end position="32"/>
    </location>
</feature>
<feature type="transmembrane region" description="Helical" evidence="6">
    <location>
        <begin position="118"/>
        <end position="139"/>
    </location>
</feature>
<evidence type="ECO:0000256" key="6">
    <source>
        <dbReference type="SAM" id="Phobius"/>
    </source>
</evidence>
<evidence type="ECO:0000256" key="1">
    <source>
        <dbReference type="ARBA" id="ARBA00004651"/>
    </source>
</evidence>
<evidence type="ECO:0000256" key="2">
    <source>
        <dbReference type="ARBA" id="ARBA00022475"/>
    </source>
</evidence>
<evidence type="ECO:0000256" key="3">
    <source>
        <dbReference type="ARBA" id="ARBA00022692"/>
    </source>
</evidence>
<keyword evidence="2" id="KW-1003">Cell membrane</keyword>
<evidence type="ECO:0000313" key="7">
    <source>
        <dbReference type="EMBL" id="AST94307.1"/>
    </source>
</evidence>
<sequence length="260" mass="29883">MIDNAEVFLPSLLLSTPFSILLILYCFGVFLSNRKYSNWPIYKSILCIVGCFIAIVSVSKPLTELSHYNFTFHMLIHLLLGMLAPLLIALSTPMTLLFRVLHVHQSRKLTRVLRTMPFQLIVHPIITTLLNIGGLWILYMTKLFEWMHSNPFIYIAIHFHVFLAGYVFVVSIIYVEPVFHRYSFIFRTSIFIVALAAHGILTKIIYSKPPIGVPLYEAERGAQLMYYGGDFIEAILIVILFAQWYKACRPKQSESLMTGE</sequence>
<gene>
    <name evidence="7" type="ORF">BC6307_10225</name>
</gene>
<keyword evidence="5 6" id="KW-0472">Membrane</keyword>
<evidence type="ECO:0000256" key="5">
    <source>
        <dbReference type="ARBA" id="ARBA00023136"/>
    </source>
</evidence>
<protein>
    <recommendedName>
        <fullName evidence="9">Cytochrome c oxidase assembly protein</fullName>
    </recommendedName>
</protein>
<feature type="transmembrane region" description="Helical" evidence="6">
    <location>
        <begin position="44"/>
        <end position="62"/>
    </location>
</feature>
<feature type="transmembrane region" description="Helical" evidence="6">
    <location>
        <begin position="226"/>
        <end position="245"/>
    </location>
</feature>
<dbReference type="EMBL" id="CP018866">
    <property type="protein sequence ID" value="AST94307.1"/>
    <property type="molecule type" value="Genomic_DNA"/>
</dbReference>
<dbReference type="Pfam" id="PF09678">
    <property type="entry name" value="Caa3_CtaG"/>
    <property type="match status" value="1"/>
</dbReference>
<keyword evidence="3 6" id="KW-0812">Transmembrane</keyword>
<dbReference type="KEGG" id="bcoh:BC6307_10225"/>
<feature type="transmembrane region" description="Helical" evidence="6">
    <location>
        <begin position="74"/>
        <end position="98"/>
    </location>
</feature>
<accession>A0A223KY50</accession>
<feature type="transmembrane region" description="Helical" evidence="6">
    <location>
        <begin position="184"/>
        <end position="206"/>
    </location>
</feature>
<keyword evidence="8" id="KW-1185">Reference proteome</keyword>
<dbReference type="AlphaFoldDB" id="A0A223KY50"/>
<dbReference type="GO" id="GO:0005886">
    <property type="term" value="C:plasma membrane"/>
    <property type="evidence" value="ECO:0007669"/>
    <property type="project" value="UniProtKB-SubCell"/>
</dbReference>
<dbReference type="Proteomes" id="UP000215224">
    <property type="component" value="Chromosome"/>
</dbReference>
<evidence type="ECO:0008006" key="9">
    <source>
        <dbReference type="Google" id="ProtNLM"/>
    </source>
</evidence>
<reference evidence="7 8" key="1">
    <citation type="submission" date="2016-12" db="EMBL/GenBank/DDBJ databases">
        <title>The whole genome sequencing and assembly of Bacillus cohnii DSM 6307T strain.</title>
        <authorList>
            <person name="Lee Y.-J."/>
            <person name="Yi H."/>
            <person name="Bahn Y.-S."/>
            <person name="Kim J.F."/>
            <person name="Lee D.-W."/>
        </authorList>
    </citation>
    <scope>NUCLEOTIDE SEQUENCE [LARGE SCALE GENOMIC DNA]</scope>
    <source>
        <strain evidence="7 8">DSM 6307</strain>
    </source>
</reference>
<name>A0A223KY50_9BACI</name>
<organism evidence="7 8">
    <name type="scientific">Sutcliffiella cohnii</name>
    <dbReference type="NCBI Taxonomy" id="33932"/>
    <lineage>
        <taxon>Bacteria</taxon>
        <taxon>Bacillati</taxon>
        <taxon>Bacillota</taxon>
        <taxon>Bacilli</taxon>
        <taxon>Bacillales</taxon>
        <taxon>Bacillaceae</taxon>
        <taxon>Sutcliffiella</taxon>
    </lineage>
</organism>
<evidence type="ECO:0000313" key="8">
    <source>
        <dbReference type="Proteomes" id="UP000215224"/>
    </source>
</evidence>
<feature type="transmembrane region" description="Helical" evidence="6">
    <location>
        <begin position="151"/>
        <end position="175"/>
    </location>
</feature>
<keyword evidence="4 6" id="KW-1133">Transmembrane helix</keyword>
<dbReference type="STRING" id="1314751.GCA_001591425_03432"/>